<organism evidence="2 3">
    <name type="scientific">Alsobacter metallidurans</name>
    <dbReference type="NCBI Taxonomy" id="340221"/>
    <lineage>
        <taxon>Bacteria</taxon>
        <taxon>Pseudomonadati</taxon>
        <taxon>Pseudomonadota</taxon>
        <taxon>Alphaproteobacteria</taxon>
        <taxon>Hyphomicrobiales</taxon>
        <taxon>Alsobacteraceae</taxon>
        <taxon>Alsobacter</taxon>
    </lineage>
</organism>
<keyword evidence="1" id="KW-0812">Transmembrane</keyword>
<evidence type="ECO:0000256" key="1">
    <source>
        <dbReference type="RuleBase" id="RU003884"/>
    </source>
</evidence>
<comment type="similarity">
    <text evidence="1">Belongs to the fimbrial export usher family.</text>
</comment>
<reference evidence="2" key="2">
    <citation type="submission" date="2020-09" db="EMBL/GenBank/DDBJ databases">
        <authorList>
            <person name="Sun Q."/>
            <person name="Zhou Y."/>
        </authorList>
    </citation>
    <scope>NUCLEOTIDE SEQUENCE</scope>
    <source>
        <strain evidence="2">CGMCC 1.12214</strain>
    </source>
</reference>
<keyword evidence="1" id="KW-0998">Cell outer membrane</keyword>
<comment type="caution">
    <text evidence="2">The sequence shown here is derived from an EMBL/GenBank/DDBJ whole genome shotgun (WGS) entry which is preliminary data.</text>
</comment>
<dbReference type="InterPro" id="IPR018030">
    <property type="entry name" value="Fimbrial_membr_usher_CS"/>
</dbReference>
<evidence type="ECO:0000313" key="3">
    <source>
        <dbReference type="Proteomes" id="UP000603912"/>
    </source>
</evidence>
<dbReference type="GO" id="GO:0009279">
    <property type="term" value="C:cell outer membrane"/>
    <property type="evidence" value="ECO:0007669"/>
    <property type="project" value="UniProtKB-SubCell"/>
</dbReference>
<comment type="subcellular location">
    <subcellularLocation>
        <location evidence="1">Cell outer membrane</location>
        <topology evidence="1">Multi-pass membrane protein</topology>
    </subcellularLocation>
</comment>
<dbReference type="AlphaFoldDB" id="A0A917MH23"/>
<dbReference type="PANTHER" id="PTHR30451:SF5">
    <property type="entry name" value="SLR0019 PROTEIN"/>
    <property type="match status" value="1"/>
</dbReference>
<dbReference type="GO" id="GO:0009297">
    <property type="term" value="P:pilus assembly"/>
    <property type="evidence" value="ECO:0007669"/>
    <property type="project" value="InterPro"/>
</dbReference>
<name>A0A917MH23_9HYPH</name>
<dbReference type="EMBL" id="BMES01000001">
    <property type="protein sequence ID" value="GGH12435.1"/>
    <property type="molecule type" value="Genomic_DNA"/>
</dbReference>
<sequence>MSGSTRTVKAGVVLLLIVGPLFESRASLAGPEERDLHLEVLINERRDATIGAFHQTADGRLTAKRAELRSIGIIPPGRGQDDESVDLAALPGVTAVYDEPKQTIAFKVSDPTRLAPTVVDAATADGVAPFEPPQSGWGAAVNYLVFGSAQQTSWGARPNFGGGSINFDARAFTPYGVLEQSAILGTTTMRQADAVRLDTRFTYTDAERMLTAQAGDVLTAGPSWARPLRLGGVSLRKDYALRQDIVTGALPVLNGTAAAPSTVDVFVNGVKTYSRDVPAGPFSLANVPGVSGAGAAQVVLRDATGREIRTSLPFFTSSRLLKEGVFDYAGALGFARYGYATAGTTYGKDPLGVAAARYGATDWLTLETYNEGGAGLGNVGVGGYANVFDLGVLSLAARASRLAGARGYQGYASFETRLGPFSINGAVQQSFGDFRDLADVTARLYRPGKVRSVEFYDTVDPSFGYTAPNTPLRSAQRLSVSTAGPWTGSSIGVSAVRQTYDGRASSSILSAQVNQQFGPDWSLFASSFVDFGKSRTMGVFAGLSVVLGPTDMVTAGGSVVNGAAQANIQAQRQIGSENGSYGARVNLAQGQSSAPGYGAGLGYQSEYGRAAVNGDHQRGSSNLNAEWEGAIVAMPQGVAATRRIEDSFALVKAGAPGVEISHEGRAVGRTDRWGNVVVPGLFANAPNAIGVNPETLPASTSLAETSARVTPAYRSGVVVNLQPTSEANVAMVTLKDEAGRILEPGSVGALEDGQPFVVGTEGRAYMRGLQASNLAVVDLGGKSCRASFAYQPQPDRMVQIGPVTCR</sequence>
<dbReference type="RefSeq" id="WP_188516610.1">
    <property type="nucleotide sequence ID" value="NZ_BMES01000001.1"/>
</dbReference>
<dbReference type="PANTHER" id="PTHR30451">
    <property type="entry name" value="OUTER MEMBRANE USHER PROTEIN"/>
    <property type="match status" value="1"/>
</dbReference>
<keyword evidence="1" id="KW-0813">Transport</keyword>
<dbReference type="Gene3D" id="2.60.40.3110">
    <property type="match status" value="1"/>
</dbReference>
<proteinExistence type="inferred from homology"/>
<keyword evidence="1" id="KW-1029">Fimbrium biogenesis</keyword>
<gene>
    <name evidence="2" type="ORF">GCM10007036_10240</name>
</gene>
<dbReference type="Proteomes" id="UP000603912">
    <property type="component" value="Unassembled WGS sequence"/>
</dbReference>
<dbReference type="Gene3D" id="2.60.40.2610">
    <property type="entry name" value="Outer membrane usher protein FimD, plug domain"/>
    <property type="match status" value="1"/>
</dbReference>
<dbReference type="GO" id="GO:0015473">
    <property type="term" value="F:fimbrial usher porin activity"/>
    <property type="evidence" value="ECO:0007669"/>
    <property type="project" value="InterPro"/>
</dbReference>
<reference evidence="2" key="1">
    <citation type="journal article" date="2014" name="Int. J. Syst. Evol. Microbiol.">
        <title>Complete genome sequence of Corynebacterium casei LMG S-19264T (=DSM 44701T), isolated from a smear-ripened cheese.</title>
        <authorList>
            <consortium name="US DOE Joint Genome Institute (JGI-PGF)"/>
            <person name="Walter F."/>
            <person name="Albersmeier A."/>
            <person name="Kalinowski J."/>
            <person name="Ruckert C."/>
        </authorList>
    </citation>
    <scope>NUCLEOTIDE SEQUENCE</scope>
    <source>
        <strain evidence="2">CGMCC 1.12214</strain>
    </source>
</reference>
<protein>
    <submittedName>
        <fullName evidence="2">Fimbrial biogenesis outer membrane usher protein</fullName>
    </submittedName>
</protein>
<evidence type="ECO:0000313" key="2">
    <source>
        <dbReference type="EMBL" id="GGH12435.1"/>
    </source>
</evidence>
<keyword evidence="1" id="KW-0472">Membrane</keyword>
<dbReference type="InterPro" id="IPR042186">
    <property type="entry name" value="FimD_plug_dom"/>
</dbReference>
<dbReference type="PROSITE" id="PS01151">
    <property type="entry name" value="FIMBRIAL_USHER"/>
    <property type="match status" value="1"/>
</dbReference>
<accession>A0A917MH23</accession>
<keyword evidence="3" id="KW-1185">Reference proteome</keyword>
<dbReference type="InterPro" id="IPR000015">
    <property type="entry name" value="Fimb_usher"/>
</dbReference>
<dbReference type="Pfam" id="PF00577">
    <property type="entry name" value="Usher"/>
    <property type="match status" value="1"/>
</dbReference>